<dbReference type="STRING" id="640132.Srot_1382"/>
<reference evidence="2 3" key="1">
    <citation type="journal article" date="2010" name="Stand. Genomic Sci.">
        <title>Complete genome sequence of Segniliparus rotundus type strain (CDC 1076).</title>
        <authorList>
            <person name="Sikorski J."/>
            <person name="Lapidus A."/>
            <person name="Copeland A."/>
            <person name="Misra M."/>
            <person name="Glavina Del Rio T."/>
            <person name="Nolan M."/>
            <person name="Lucas S."/>
            <person name="Chen F."/>
            <person name="Tice H."/>
            <person name="Cheng J.F."/>
            <person name="Jando M."/>
            <person name="Schneider S."/>
            <person name="Bruce D."/>
            <person name="Goodwin L."/>
            <person name="Pitluck S."/>
            <person name="Liolios K."/>
            <person name="Mikhailova N."/>
            <person name="Pati A."/>
            <person name="Ivanova N."/>
            <person name="Mavromatis K."/>
            <person name="Chen A."/>
            <person name="Palaniappan K."/>
            <person name="Chertkov O."/>
            <person name="Land M."/>
            <person name="Hauser L."/>
            <person name="Chang Y.J."/>
            <person name="Jeffries C.D."/>
            <person name="Brettin T."/>
            <person name="Detter J.C."/>
            <person name="Han C."/>
            <person name="Rohde M."/>
            <person name="Goker M."/>
            <person name="Bristow J."/>
            <person name="Eisen J.A."/>
            <person name="Markowitz V."/>
            <person name="Hugenholtz P."/>
            <person name="Kyrpides N.C."/>
            <person name="Klenk H.P."/>
        </authorList>
    </citation>
    <scope>NUCLEOTIDE SEQUENCE [LARGE SCALE GENOMIC DNA]</scope>
    <source>
        <strain evidence="3">ATCC BAA-972 / CDC 1076 / CIP 108378 / DSM 44985 / JCM 13578</strain>
    </source>
</reference>
<feature type="domain" description="Metallo-beta-lactamase" evidence="1">
    <location>
        <begin position="26"/>
        <end position="192"/>
    </location>
</feature>
<dbReference type="SMART" id="SM00849">
    <property type="entry name" value="Lactamase_B"/>
    <property type="match status" value="1"/>
</dbReference>
<dbReference type="PANTHER" id="PTHR46233">
    <property type="entry name" value="HYDROXYACYLGLUTATHIONE HYDROLASE GLOC"/>
    <property type="match status" value="1"/>
</dbReference>
<dbReference type="HOGENOM" id="CLU_030571_5_4_11"/>
<dbReference type="OrthoDB" id="2971563at2"/>
<dbReference type="RefSeq" id="WP_013138300.1">
    <property type="nucleotide sequence ID" value="NC_014168.1"/>
</dbReference>
<dbReference type="PANTHER" id="PTHR46233:SF1">
    <property type="entry name" value="CONSERVED PROTEIN"/>
    <property type="match status" value="1"/>
</dbReference>
<organism evidence="2 3">
    <name type="scientific">Segniliparus rotundus (strain ATCC BAA-972 / CDC 1076 / CIP 108378 / DSM 44985 / JCM 13578)</name>
    <dbReference type="NCBI Taxonomy" id="640132"/>
    <lineage>
        <taxon>Bacteria</taxon>
        <taxon>Bacillati</taxon>
        <taxon>Actinomycetota</taxon>
        <taxon>Actinomycetes</taxon>
        <taxon>Mycobacteriales</taxon>
        <taxon>Segniliparaceae</taxon>
        <taxon>Segniliparus</taxon>
    </lineage>
</organism>
<sequence>MTVSHAPETIELPGAKISRISVGPLDNNVYLVEDLATRNALLIDAANETGRILEMVANSGSKVALILTTHQHPDHWQSLADVAKELDAPTAIGRLDAPGVPVPADQLLTDGDELRIGELQLPVVELRGHTPGSVALSLSQADSPTHVFTGDSLFPGGVGKTTSPEDFDSLINDVTERIFGRLPDTTAVHPGHGAGTTLGVERPHLGEWRARGW</sequence>
<dbReference type="KEGG" id="srt:Srot_1382"/>
<dbReference type="SUPFAM" id="SSF56281">
    <property type="entry name" value="Metallo-hydrolase/oxidoreductase"/>
    <property type="match status" value="1"/>
</dbReference>
<evidence type="ECO:0000259" key="1">
    <source>
        <dbReference type="SMART" id="SM00849"/>
    </source>
</evidence>
<dbReference type="eggNOG" id="COG0491">
    <property type="taxonomic scope" value="Bacteria"/>
</dbReference>
<evidence type="ECO:0000313" key="2">
    <source>
        <dbReference type="EMBL" id="ADG97846.1"/>
    </source>
</evidence>
<gene>
    <name evidence="2" type="ordered locus">Srot_1382</name>
</gene>
<accession>D6Z7B6</accession>
<dbReference type="InterPro" id="IPR036866">
    <property type="entry name" value="RibonucZ/Hydroxyglut_hydro"/>
</dbReference>
<dbReference type="EMBL" id="CP001958">
    <property type="protein sequence ID" value="ADG97846.1"/>
    <property type="molecule type" value="Genomic_DNA"/>
</dbReference>
<keyword evidence="3" id="KW-1185">Reference proteome</keyword>
<dbReference type="InterPro" id="IPR051453">
    <property type="entry name" value="MBL_Glyoxalase_II"/>
</dbReference>
<dbReference type="AlphaFoldDB" id="D6Z7B6"/>
<protein>
    <recommendedName>
        <fullName evidence="1">Metallo-beta-lactamase domain-containing protein</fullName>
    </recommendedName>
</protein>
<dbReference type="InterPro" id="IPR001279">
    <property type="entry name" value="Metallo-B-lactamas"/>
</dbReference>
<proteinExistence type="predicted"/>
<dbReference type="Proteomes" id="UP000002247">
    <property type="component" value="Chromosome"/>
</dbReference>
<dbReference type="Gene3D" id="3.60.15.10">
    <property type="entry name" value="Ribonuclease Z/Hydroxyacylglutathione hydrolase-like"/>
    <property type="match status" value="1"/>
</dbReference>
<dbReference type="CDD" id="cd06262">
    <property type="entry name" value="metallo-hydrolase-like_MBL-fold"/>
    <property type="match status" value="1"/>
</dbReference>
<evidence type="ECO:0000313" key="3">
    <source>
        <dbReference type="Proteomes" id="UP000002247"/>
    </source>
</evidence>
<dbReference type="Pfam" id="PF00753">
    <property type="entry name" value="Lactamase_B"/>
    <property type="match status" value="1"/>
</dbReference>
<name>D6Z7B6_SEGRD</name>